<protein>
    <submittedName>
        <fullName evidence="1">Uncharacterized protein</fullName>
    </submittedName>
</protein>
<dbReference type="EMBL" id="JAVHJO010000001">
    <property type="protein sequence ID" value="KAK6544166.1"/>
    <property type="molecule type" value="Genomic_DNA"/>
</dbReference>
<name>A0AAV9XRD3_9PEZI</name>
<proteinExistence type="predicted"/>
<keyword evidence="2" id="KW-1185">Reference proteome</keyword>
<comment type="caution">
    <text evidence="1">The sequence shown here is derived from an EMBL/GenBank/DDBJ whole genome shotgun (WGS) entry which is preliminary data.</text>
</comment>
<organism evidence="1 2">
    <name type="scientific">Orbilia ellipsospora</name>
    <dbReference type="NCBI Taxonomy" id="2528407"/>
    <lineage>
        <taxon>Eukaryota</taxon>
        <taxon>Fungi</taxon>
        <taxon>Dikarya</taxon>
        <taxon>Ascomycota</taxon>
        <taxon>Pezizomycotina</taxon>
        <taxon>Orbiliomycetes</taxon>
        <taxon>Orbiliales</taxon>
        <taxon>Orbiliaceae</taxon>
        <taxon>Orbilia</taxon>
    </lineage>
</organism>
<accession>A0AAV9XRD3</accession>
<evidence type="ECO:0000313" key="1">
    <source>
        <dbReference type="EMBL" id="KAK6544166.1"/>
    </source>
</evidence>
<gene>
    <name evidence="1" type="ORF">TWF694_000873</name>
</gene>
<sequence>MEDGRRPPVFDISDLPAEVADELAAFLRSHLSQSHDTFYPTLLTTHSTTLTTHKDTLRDIQSQISNVILPTSDSLLPIAQDLKSTFDQIDRLEHLVTKIIAPQIKDLSAKLDKTEQLVRWEEKALVDGKRVELWKGVDMGDVNERRVFRADDYFDGKSLLKDVKQEGGNGSL</sequence>
<dbReference type="AlphaFoldDB" id="A0AAV9XRD3"/>
<evidence type="ECO:0000313" key="2">
    <source>
        <dbReference type="Proteomes" id="UP001365542"/>
    </source>
</evidence>
<dbReference type="Proteomes" id="UP001365542">
    <property type="component" value="Unassembled WGS sequence"/>
</dbReference>
<reference evidence="1 2" key="1">
    <citation type="submission" date="2019-10" db="EMBL/GenBank/DDBJ databases">
        <authorList>
            <person name="Palmer J.M."/>
        </authorList>
    </citation>
    <scope>NUCLEOTIDE SEQUENCE [LARGE SCALE GENOMIC DNA]</scope>
    <source>
        <strain evidence="1 2">TWF694</strain>
    </source>
</reference>